<reference evidence="4" key="1">
    <citation type="submission" date="2015-02" db="EMBL/GenBank/DDBJ databases">
        <title>Draft Genome of Frankia sp. CpI1-S.</title>
        <authorList>
            <person name="Oshone R.T."/>
            <person name="Ngom M."/>
            <person name="Ghodhbane-Gtari F."/>
            <person name="Gtari M."/>
            <person name="Morris K."/>
            <person name="Thomas K."/>
            <person name="Sen A."/>
            <person name="Tisa L.S."/>
        </authorList>
    </citation>
    <scope>NUCLEOTIDE SEQUENCE [LARGE SCALE GENOMIC DNA]</scope>
    <source>
        <strain evidence="4">CpI1-S</strain>
    </source>
</reference>
<dbReference type="Pfam" id="PF20058">
    <property type="entry name" value="DUF6457"/>
    <property type="match status" value="1"/>
</dbReference>
<evidence type="ECO:0000256" key="1">
    <source>
        <dbReference type="SAM" id="MobiDB-lite"/>
    </source>
</evidence>
<proteinExistence type="predicted"/>
<accession>A0A0D8BK38</accession>
<protein>
    <recommendedName>
        <fullName evidence="2">DUF6457 domain-containing protein</fullName>
    </recommendedName>
</protein>
<name>A0A0D8BK38_9ACTN</name>
<dbReference type="EMBL" id="JYFN01000005">
    <property type="protein sequence ID" value="KJE24633.1"/>
    <property type="molecule type" value="Genomic_DNA"/>
</dbReference>
<feature type="domain" description="DUF6457" evidence="2">
    <location>
        <begin position="22"/>
        <end position="103"/>
    </location>
</feature>
<gene>
    <name evidence="3" type="ORF">FF36_01007</name>
</gene>
<evidence type="ECO:0000259" key="2">
    <source>
        <dbReference type="Pfam" id="PF20058"/>
    </source>
</evidence>
<dbReference type="PATRIC" id="fig|1502723.3.peg.4263"/>
<evidence type="ECO:0000313" key="3">
    <source>
        <dbReference type="EMBL" id="KJE24633.1"/>
    </source>
</evidence>
<dbReference type="Proteomes" id="UP000032545">
    <property type="component" value="Unassembled WGS sequence"/>
</dbReference>
<dbReference type="InterPro" id="IPR045598">
    <property type="entry name" value="DUF6457"/>
</dbReference>
<evidence type="ECO:0000313" key="4">
    <source>
        <dbReference type="Proteomes" id="UP000032545"/>
    </source>
</evidence>
<keyword evidence="4" id="KW-1185">Reference proteome</keyword>
<feature type="region of interest" description="Disordered" evidence="1">
    <location>
        <begin position="1"/>
        <end position="24"/>
    </location>
</feature>
<dbReference type="AlphaFoldDB" id="A0A0D8BK38"/>
<reference evidence="3 4" key="2">
    <citation type="journal article" date="2016" name="Genome Announc.">
        <title>Permanent Draft Genome Sequences for Two Variants of Frankia sp. Strain CpI1, the First Frankia Strain Isolated from Root Nodules of Comptonia peregrina.</title>
        <authorList>
            <person name="Oshone R."/>
            <person name="Hurst S.G.IV."/>
            <person name="Abebe-Akele F."/>
            <person name="Simpson S."/>
            <person name="Morris K."/>
            <person name="Thomas W.K."/>
            <person name="Tisa L.S."/>
        </authorList>
    </citation>
    <scope>NUCLEOTIDE SEQUENCE [LARGE SCALE GENOMIC DNA]</scope>
    <source>
        <strain evidence="4">CpI1-S</strain>
    </source>
</reference>
<feature type="compositionally biased region" description="Pro residues" evidence="1">
    <location>
        <begin position="8"/>
        <end position="18"/>
    </location>
</feature>
<comment type="caution">
    <text evidence="3">The sequence shown here is derived from an EMBL/GenBank/DDBJ whole genome shotgun (WGS) entry which is preliminary data.</text>
</comment>
<sequence>MTMTSAHTPPPGDSPPPGGGGDVLDRWLAQVGAELGLEMTGVDVAAILDLTRDVAHGVARPAAPLTAFLVGLAAGRDAAVGGTDTVAAVRAVTAAVHGLLDRRAVLDRRADETAQPIRPGPASSR</sequence>
<organism evidence="3 4">
    <name type="scientific">Frankia torreyi</name>
    <dbReference type="NCBI Taxonomy" id="1856"/>
    <lineage>
        <taxon>Bacteria</taxon>
        <taxon>Bacillati</taxon>
        <taxon>Actinomycetota</taxon>
        <taxon>Actinomycetes</taxon>
        <taxon>Frankiales</taxon>
        <taxon>Frankiaceae</taxon>
        <taxon>Frankia</taxon>
    </lineage>
</organism>